<keyword evidence="4" id="KW-1185">Reference proteome</keyword>
<reference evidence="2 4" key="1">
    <citation type="submission" date="2020-01" db="EMBL/GenBank/DDBJ databases">
        <authorList>
            <person name="Mishra B."/>
        </authorList>
    </citation>
    <scope>NUCLEOTIDE SEQUENCE [LARGE SCALE GENOMIC DNA]</scope>
</reference>
<dbReference type="PANTHER" id="PTHR31197">
    <property type="entry name" value="OS01G0612600 PROTEIN"/>
    <property type="match status" value="1"/>
</dbReference>
<dbReference type="InterPro" id="IPR012866">
    <property type="entry name" value="DUF1644"/>
</dbReference>
<dbReference type="EMBL" id="CACVBM020001400">
    <property type="protein sequence ID" value="CAA7048927.1"/>
    <property type="molecule type" value="Genomic_DNA"/>
</dbReference>
<dbReference type="EMBL" id="CACVBM020001043">
    <property type="protein sequence ID" value="CAA7025831.1"/>
    <property type="molecule type" value="Genomic_DNA"/>
</dbReference>
<evidence type="ECO:0000313" key="2">
    <source>
        <dbReference type="EMBL" id="CAA7025831.1"/>
    </source>
</evidence>
<name>A0A6D2IAV9_9BRAS</name>
<dbReference type="PANTHER" id="PTHR31197:SF43">
    <property type="entry name" value="C2H2-TYPE DOMAIN-CONTAINING PROTEIN"/>
    <property type="match status" value="1"/>
</dbReference>
<dbReference type="Proteomes" id="UP000467841">
    <property type="component" value="Unassembled WGS sequence"/>
</dbReference>
<evidence type="ECO:0000313" key="4">
    <source>
        <dbReference type="Proteomes" id="UP000467841"/>
    </source>
</evidence>
<organism evidence="2 4">
    <name type="scientific">Microthlaspi erraticum</name>
    <dbReference type="NCBI Taxonomy" id="1685480"/>
    <lineage>
        <taxon>Eukaryota</taxon>
        <taxon>Viridiplantae</taxon>
        <taxon>Streptophyta</taxon>
        <taxon>Embryophyta</taxon>
        <taxon>Tracheophyta</taxon>
        <taxon>Spermatophyta</taxon>
        <taxon>Magnoliopsida</taxon>
        <taxon>eudicotyledons</taxon>
        <taxon>Gunneridae</taxon>
        <taxon>Pentapetalae</taxon>
        <taxon>rosids</taxon>
        <taxon>malvids</taxon>
        <taxon>Brassicales</taxon>
        <taxon>Brassicaceae</taxon>
        <taxon>Coluteocarpeae</taxon>
        <taxon>Microthlaspi</taxon>
    </lineage>
</organism>
<dbReference type="Gene3D" id="3.30.40.10">
    <property type="entry name" value="Zinc/RING finger domain, C3HC4 (zinc finger)"/>
    <property type="match status" value="1"/>
</dbReference>
<feature type="region of interest" description="Disordered" evidence="1">
    <location>
        <begin position="34"/>
        <end position="53"/>
    </location>
</feature>
<evidence type="ECO:0000256" key="1">
    <source>
        <dbReference type="SAM" id="MobiDB-lite"/>
    </source>
</evidence>
<gene>
    <name evidence="2" type="ORF">MERR_LOCUS13066</name>
    <name evidence="3" type="ORF">MERR_LOCUS36162</name>
</gene>
<dbReference type="OrthoDB" id="1921166at2759"/>
<dbReference type="InterPro" id="IPR013083">
    <property type="entry name" value="Znf_RING/FYVE/PHD"/>
</dbReference>
<dbReference type="Pfam" id="PF07800">
    <property type="entry name" value="DUF1644"/>
    <property type="match status" value="2"/>
</dbReference>
<accession>A0A6D2IAV9</accession>
<dbReference type="AlphaFoldDB" id="A0A6D2IAV9"/>
<evidence type="ECO:0000313" key="3">
    <source>
        <dbReference type="EMBL" id="CAA7048927.1"/>
    </source>
</evidence>
<sequence>MVALLCLIKQERMAKERRVVSVPSNRVRVSPYPLRSTRTKKEKAPEESPIETEGASQWEEVRCVICMEPPHNAVLLHCSSSSKGCRPYMCDTSGRHSNCFKQYRKNSKNRLTPKSLNCPLCRGEVYETMKVKGARRFMNAKPRSCTVEDCDFSGTYTQLDNHLKTGHTGFTPPRVDPGRQAMWERMERESEYDEILSALGMQRQQHRVPFTPPTPVIQFRIRNLTGPSQVRSGFAVASFRGGLMPSLQIRTMALFPGLP</sequence>
<protein>
    <submittedName>
        <fullName evidence="2">Uncharacterized protein</fullName>
    </submittedName>
</protein>
<proteinExistence type="predicted"/>